<evidence type="ECO:0008006" key="3">
    <source>
        <dbReference type="Google" id="ProtNLM"/>
    </source>
</evidence>
<dbReference type="Gene3D" id="2.60.120.650">
    <property type="entry name" value="Cupin"/>
    <property type="match status" value="1"/>
</dbReference>
<dbReference type="EMBL" id="ML996090">
    <property type="protein sequence ID" value="KAF2150192.1"/>
    <property type="molecule type" value="Genomic_DNA"/>
</dbReference>
<dbReference type="Proteomes" id="UP000799439">
    <property type="component" value="Unassembled WGS sequence"/>
</dbReference>
<sequence length="337" mass="36974">MLEQSFPSGSLDVQDSRTGACRSITVREYQSIASGTTLSKPDCATYVAPISNAINLRRLARADEPLLTRLPRFRLLSTLVSRLQTRQDKNPGQPTTAGRPIDVESSSLGFNLLGLPGAFSRAHVDCLLGTWARCLHGIKIWAITSTLEDADWRRFTTQGANWNPCGKGRIAVLEQDDVLLMPPGVRCIHAVFTPVPTLVEGGMLWDERNIPQLLDGLRWVAENQLCTNEAVPYQLPKVIDALEQWTTEQAGRLAPDGNGEAYLALVRDKIGKLRALGCVCTSDCSVAGGCPCKTGDRRCTSWCKKHPELPPPMGKNGRDKRGRKVRFACMAEHQPTG</sequence>
<evidence type="ECO:0000313" key="1">
    <source>
        <dbReference type="EMBL" id="KAF2150192.1"/>
    </source>
</evidence>
<dbReference type="AlphaFoldDB" id="A0A9P4MEP6"/>
<evidence type="ECO:0000313" key="2">
    <source>
        <dbReference type="Proteomes" id="UP000799439"/>
    </source>
</evidence>
<reference evidence="1" key="1">
    <citation type="journal article" date="2020" name="Stud. Mycol.">
        <title>101 Dothideomycetes genomes: a test case for predicting lifestyles and emergence of pathogens.</title>
        <authorList>
            <person name="Haridas S."/>
            <person name="Albert R."/>
            <person name="Binder M."/>
            <person name="Bloem J."/>
            <person name="Labutti K."/>
            <person name="Salamov A."/>
            <person name="Andreopoulos B."/>
            <person name="Baker S."/>
            <person name="Barry K."/>
            <person name="Bills G."/>
            <person name="Bluhm B."/>
            <person name="Cannon C."/>
            <person name="Castanera R."/>
            <person name="Culley D."/>
            <person name="Daum C."/>
            <person name="Ezra D."/>
            <person name="Gonzalez J."/>
            <person name="Henrissat B."/>
            <person name="Kuo A."/>
            <person name="Liang C."/>
            <person name="Lipzen A."/>
            <person name="Lutzoni F."/>
            <person name="Magnuson J."/>
            <person name="Mondo S."/>
            <person name="Nolan M."/>
            <person name="Ohm R."/>
            <person name="Pangilinan J."/>
            <person name="Park H.-J."/>
            <person name="Ramirez L."/>
            <person name="Alfaro M."/>
            <person name="Sun H."/>
            <person name="Tritt A."/>
            <person name="Yoshinaga Y."/>
            <person name="Zwiers L.-H."/>
            <person name="Turgeon B."/>
            <person name="Goodwin S."/>
            <person name="Spatafora J."/>
            <person name="Crous P."/>
            <person name="Grigoriev I."/>
        </authorList>
    </citation>
    <scope>NUCLEOTIDE SEQUENCE</scope>
    <source>
        <strain evidence="1">CBS 260.36</strain>
    </source>
</reference>
<name>A0A9P4MEP6_9PEZI</name>
<gene>
    <name evidence="1" type="ORF">K461DRAFT_230059</name>
</gene>
<dbReference type="OrthoDB" id="3650322at2759"/>
<dbReference type="SUPFAM" id="SSF51197">
    <property type="entry name" value="Clavaminate synthase-like"/>
    <property type="match status" value="1"/>
</dbReference>
<proteinExistence type="predicted"/>
<comment type="caution">
    <text evidence="1">The sequence shown here is derived from an EMBL/GenBank/DDBJ whole genome shotgun (WGS) entry which is preliminary data.</text>
</comment>
<accession>A0A9P4MEP6</accession>
<protein>
    <recommendedName>
        <fullName evidence="3">JmjC domain-containing protein</fullName>
    </recommendedName>
</protein>
<organism evidence="1 2">
    <name type="scientific">Myriangium duriaei CBS 260.36</name>
    <dbReference type="NCBI Taxonomy" id="1168546"/>
    <lineage>
        <taxon>Eukaryota</taxon>
        <taxon>Fungi</taxon>
        <taxon>Dikarya</taxon>
        <taxon>Ascomycota</taxon>
        <taxon>Pezizomycotina</taxon>
        <taxon>Dothideomycetes</taxon>
        <taxon>Dothideomycetidae</taxon>
        <taxon>Myriangiales</taxon>
        <taxon>Myriangiaceae</taxon>
        <taxon>Myriangium</taxon>
    </lineage>
</organism>
<keyword evidence="2" id="KW-1185">Reference proteome</keyword>